<evidence type="ECO:0000313" key="2">
    <source>
        <dbReference type="EMBL" id="TQE15197.1"/>
    </source>
</evidence>
<evidence type="ECO:0000256" key="1">
    <source>
        <dbReference type="SAM" id="MobiDB-lite"/>
    </source>
</evidence>
<organism evidence="2 3">
    <name type="scientific">Streptomyces ipomoeae</name>
    <dbReference type="NCBI Taxonomy" id="103232"/>
    <lineage>
        <taxon>Bacteria</taxon>
        <taxon>Bacillati</taxon>
        <taxon>Actinomycetota</taxon>
        <taxon>Actinomycetes</taxon>
        <taxon>Kitasatosporales</taxon>
        <taxon>Streptomycetaceae</taxon>
        <taxon>Streptomyces</taxon>
    </lineage>
</organism>
<name>A0AAE9AVU1_9ACTN</name>
<gene>
    <name evidence="2" type="ORF">Sipo8835_46270</name>
</gene>
<reference evidence="2 3" key="1">
    <citation type="submission" date="2019-03" db="EMBL/GenBank/DDBJ databases">
        <title>Comparative genomic analyses of the sweetpotato soil rot pathogen, Streptomyces ipomoeae.</title>
        <authorList>
            <person name="Ruschel Soares N."/>
            <person name="Badger J.H."/>
            <person name="Huguet-Tapia J.C."/>
            <person name="Clark C.A."/>
            <person name="Pettis G.S."/>
        </authorList>
    </citation>
    <scope>NUCLEOTIDE SEQUENCE [LARGE SCALE GENOMIC DNA]</scope>
    <source>
        <strain evidence="2 3">88-35</strain>
    </source>
</reference>
<accession>A0AAE9AVU1</accession>
<dbReference type="GeneID" id="301697226"/>
<dbReference type="EMBL" id="SPAZ01000371">
    <property type="protein sequence ID" value="TQE15197.1"/>
    <property type="molecule type" value="Genomic_DNA"/>
</dbReference>
<dbReference type="RefSeq" id="WP_141569816.1">
    <property type="nucleotide sequence ID" value="NZ_CP182305.1"/>
</dbReference>
<protein>
    <submittedName>
        <fullName evidence="2">Uncharacterized protein</fullName>
    </submittedName>
</protein>
<dbReference type="AlphaFoldDB" id="A0AAE9AVU1"/>
<comment type="caution">
    <text evidence="2">The sequence shown here is derived from an EMBL/GenBank/DDBJ whole genome shotgun (WGS) entry which is preliminary data.</text>
</comment>
<dbReference type="Proteomes" id="UP000318720">
    <property type="component" value="Unassembled WGS sequence"/>
</dbReference>
<feature type="region of interest" description="Disordered" evidence="1">
    <location>
        <begin position="86"/>
        <end position="151"/>
    </location>
</feature>
<proteinExistence type="predicted"/>
<sequence>MDGERGTEVATGETAPDVDVAVLVEELVRLVRAHGGSETVLFTAAEVERREFAAYAHGWNDAIASLPPQFRRPELTLVEGGAVIPFPRGRREDADSAAVGREPDPPETPRGGPESPRPRFVAKSARSKSPTIPKLERGSSRRPDRRDFFDH</sequence>
<feature type="compositionally biased region" description="Basic and acidic residues" evidence="1">
    <location>
        <begin position="134"/>
        <end position="151"/>
    </location>
</feature>
<evidence type="ECO:0000313" key="3">
    <source>
        <dbReference type="Proteomes" id="UP000318720"/>
    </source>
</evidence>